<proteinExistence type="predicted"/>
<keyword evidence="4" id="KW-1185">Reference proteome</keyword>
<dbReference type="PANTHER" id="PTHR12100">
    <property type="entry name" value="SEC10"/>
    <property type="match status" value="1"/>
</dbReference>
<dbReference type="AlphaFoldDB" id="A0A0D2NM70"/>
<reference evidence="4" key="1">
    <citation type="submission" date="2014-04" db="EMBL/GenBank/DDBJ databases">
        <title>Evolutionary Origins and Diversification of the Mycorrhizal Mutualists.</title>
        <authorList>
            <consortium name="DOE Joint Genome Institute"/>
            <consortium name="Mycorrhizal Genomics Consortium"/>
            <person name="Kohler A."/>
            <person name="Kuo A."/>
            <person name="Nagy L.G."/>
            <person name="Floudas D."/>
            <person name="Copeland A."/>
            <person name="Barry K.W."/>
            <person name="Cichocki N."/>
            <person name="Veneault-Fourrey C."/>
            <person name="LaButti K."/>
            <person name="Lindquist E.A."/>
            <person name="Lipzen A."/>
            <person name="Lundell T."/>
            <person name="Morin E."/>
            <person name="Murat C."/>
            <person name="Riley R."/>
            <person name="Ohm R."/>
            <person name="Sun H."/>
            <person name="Tunlid A."/>
            <person name="Henrissat B."/>
            <person name="Grigoriev I.V."/>
            <person name="Hibbett D.S."/>
            <person name="Martin F."/>
        </authorList>
    </citation>
    <scope>NUCLEOTIDE SEQUENCE [LARGE SCALE GENOMIC DNA]</scope>
    <source>
        <strain evidence="4">FD-334 SS-4</strain>
    </source>
</reference>
<sequence>MEKFATLEPVKLYSSAASTGARFLSRATGQKPIEPAPLLVGRLPSDLHLLILSHLPVPDVPSYSRCCRETAAFARDEGLWDKRWKALGVDADSTFRKVLDSLERKSNEKTVNSRAAAPPVIPVDDEFGDFTTADIFQPPLEEMGDFVGAFQNMHSESLVPPHSPLPPKDSSRTKYMRAHTLLKPLIRLLSSAPHIVLSDLAGELKSSLYDQAKTLRLLSSFLSPAIQPVRQWDTLFASLRTAMDRFDSSLLAAFDVADGKGDEAGMREAAESSWEVWDVSSGDWEMGKVWTEKREIFYQQGQWPALDNFTSEGQLDFAAMDQFMDVILSSIREHGAQAVRVFPPASQVLILFSDRLAMEVVGEYITILLQHAREISNDIYLKSAAASFREAWKMVDAIFEVAKERKDSDVDQHKAEDVVYRMFETNMDEYLDEEVESVKIAFDIICKGWDQEASDTNAIGADGTRQFITSQNPAMLKRNVLASFTNILLLPVTIVPRTVGAVGGALMTGGTAAVQGIAMLNPQRWVTGVGRSSVARPTAYSKNLSSKDTTFFDDDDDDYSPKVSGAHEKPPGSLTHLDIKSPTPLMDASSVTPSTAGTADGTHQLDLLLSLDVALEIIHADRESLKRVETFAGYPGHYGHRVRDTIEELFILMLQALGDQHVSRGFAKATERMRDYKPGEHSDTANVAPLVQFFELVHIGDTIQSITQVYFDKELAHHIDKTDFLNAVVREKKRFENSLDDSVATGLNAGTEVLMNQVEHIILTLTQAREYYPPEDAPLELAPTKGCQEAIRCLENHCKLLKGSTSKEVLEVFYQEVGLRLIGILQKHIKRQIISLTGGFQVIADLNAYNAFIASLKVSAITTEFAHLRMLGHVYVVEDAKDLAQIVKDVARYGGAYRPEDIYEFIQRRSDWKKIEKIVDKTMYNLSFKEDCTVC</sequence>
<dbReference type="Proteomes" id="UP000054270">
    <property type="component" value="Unassembled WGS sequence"/>
</dbReference>
<dbReference type="GO" id="GO:0006887">
    <property type="term" value="P:exocytosis"/>
    <property type="evidence" value="ECO:0007669"/>
    <property type="project" value="TreeGrafter"/>
</dbReference>
<feature type="region of interest" description="Disordered" evidence="1">
    <location>
        <begin position="551"/>
        <end position="574"/>
    </location>
</feature>
<dbReference type="InterPro" id="IPR048627">
    <property type="entry name" value="Sec10_HB"/>
</dbReference>
<gene>
    <name evidence="3" type="ORF">HYPSUDRAFT_45939</name>
</gene>
<dbReference type="InterPro" id="IPR001810">
    <property type="entry name" value="F-box_dom"/>
</dbReference>
<dbReference type="GO" id="GO:0000145">
    <property type="term" value="C:exocyst"/>
    <property type="evidence" value="ECO:0007669"/>
    <property type="project" value="TreeGrafter"/>
</dbReference>
<dbReference type="PANTHER" id="PTHR12100:SF1">
    <property type="entry name" value="RECYCLIN-1"/>
    <property type="match status" value="1"/>
</dbReference>
<organism evidence="3 4">
    <name type="scientific">Hypholoma sublateritium (strain FD-334 SS-4)</name>
    <dbReference type="NCBI Taxonomy" id="945553"/>
    <lineage>
        <taxon>Eukaryota</taxon>
        <taxon>Fungi</taxon>
        <taxon>Dikarya</taxon>
        <taxon>Basidiomycota</taxon>
        <taxon>Agaricomycotina</taxon>
        <taxon>Agaricomycetes</taxon>
        <taxon>Agaricomycetidae</taxon>
        <taxon>Agaricales</taxon>
        <taxon>Agaricineae</taxon>
        <taxon>Strophariaceae</taxon>
        <taxon>Hypholoma</taxon>
    </lineage>
</organism>
<dbReference type="Gene3D" id="1.20.1280.50">
    <property type="match status" value="1"/>
</dbReference>
<protein>
    <recommendedName>
        <fullName evidence="2">F-box domain-containing protein</fullName>
    </recommendedName>
</protein>
<evidence type="ECO:0000259" key="2">
    <source>
        <dbReference type="PROSITE" id="PS50181"/>
    </source>
</evidence>
<dbReference type="OMA" id="WYQVKRD"/>
<dbReference type="SUPFAM" id="SSF81383">
    <property type="entry name" value="F-box domain"/>
    <property type="match status" value="1"/>
</dbReference>
<evidence type="ECO:0000313" key="3">
    <source>
        <dbReference type="EMBL" id="KJA17771.1"/>
    </source>
</evidence>
<dbReference type="EMBL" id="KN817598">
    <property type="protein sequence ID" value="KJA17771.1"/>
    <property type="molecule type" value="Genomic_DNA"/>
</dbReference>
<feature type="domain" description="F-box" evidence="2">
    <location>
        <begin position="37"/>
        <end position="87"/>
    </location>
</feature>
<dbReference type="Pfam" id="PF00646">
    <property type="entry name" value="F-box"/>
    <property type="match status" value="1"/>
</dbReference>
<dbReference type="InterPro" id="IPR009976">
    <property type="entry name" value="Sec10-like"/>
</dbReference>
<evidence type="ECO:0000313" key="4">
    <source>
        <dbReference type="Proteomes" id="UP000054270"/>
    </source>
</evidence>
<accession>A0A0D2NM70</accession>
<name>A0A0D2NM70_HYPSF</name>
<dbReference type="OrthoDB" id="5554140at2759"/>
<evidence type="ECO:0000256" key="1">
    <source>
        <dbReference type="SAM" id="MobiDB-lite"/>
    </source>
</evidence>
<dbReference type="InterPro" id="IPR036047">
    <property type="entry name" value="F-box-like_dom_sf"/>
</dbReference>
<dbReference type="PROSITE" id="PS50181">
    <property type="entry name" value="FBOX"/>
    <property type="match status" value="1"/>
</dbReference>
<dbReference type="GO" id="GO:0006893">
    <property type="term" value="P:Golgi to plasma membrane transport"/>
    <property type="evidence" value="ECO:0007669"/>
    <property type="project" value="TreeGrafter"/>
</dbReference>
<dbReference type="STRING" id="945553.A0A0D2NM70"/>
<dbReference type="Pfam" id="PF07393">
    <property type="entry name" value="Sec10_HB"/>
    <property type="match status" value="1"/>
</dbReference>